<gene>
    <name evidence="4" type="ORF">O9G_000277</name>
    <name evidence="5" type="ORF">ROZALSC1DRAFT_28102</name>
</gene>
<feature type="compositionally biased region" description="Polar residues" evidence="2">
    <location>
        <begin position="133"/>
        <end position="150"/>
    </location>
</feature>
<organism evidence="4 6">
    <name type="scientific">Rozella allomycis (strain CSF55)</name>
    <dbReference type="NCBI Taxonomy" id="988480"/>
    <lineage>
        <taxon>Eukaryota</taxon>
        <taxon>Fungi</taxon>
        <taxon>Fungi incertae sedis</taxon>
        <taxon>Cryptomycota</taxon>
        <taxon>Cryptomycota incertae sedis</taxon>
        <taxon>Rozella</taxon>
    </lineage>
</organism>
<feature type="transmembrane region" description="Helical" evidence="3">
    <location>
        <begin position="7"/>
        <end position="22"/>
    </location>
</feature>
<evidence type="ECO:0000313" key="7">
    <source>
        <dbReference type="Proteomes" id="UP000281549"/>
    </source>
</evidence>
<evidence type="ECO:0000313" key="5">
    <source>
        <dbReference type="EMBL" id="RKP20398.1"/>
    </source>
</evidence>
<dbReference type="HOGENOM" id="CLU_1741620_0_0_1"/>
<dbReference type="EMBL" id="ML005069">
    <property type="protein sequence ID" value="RKP20398.1"/>
    <property type="molecule type" value="Genomic_DNA"/>
</dbReference>
<dbReference type="Proteomes" id="UP000281549">
    <property type="component" value="Unassembled WGS sequence"/>
</dbReference>
<keyword evidence="3" id="KW-0472">Membrane</keyword>
<feature type="transmembrane region" description="Helical" evidence="3">
    <location>
        <begin position="28"/>
        <end position="47"/>
    </location>
</feature>
<accession>A0A075AP86</accession>
<evidence type="ECO:0000313" key="6">
    <source>
        <dbReference type="Proteomes" id="UP000030755"/>
    </source>
</evidence>
<reference evidence="5" key="3">
    <citation type="submission" date="2018-08" db="EMBL/GenBank/DDBJ databases">
        <title>Leveraging single-cell genomics to expand the Fungal Tree of Life.</title>
        <authorList>
            <consortium name="DOE Joint Genome Institute"/>
            <person name="Ahrendt S.R."/>
            <person name="Quandt C.A."/>
            <person name="Ciobanu D."/>
            <person name="Clum A."/>
            <person name="Salamov A."/>
            <person name="Andreopoulos B."/>
            <person name="Cheng J.-F."/>
            <person name="Woyke T."/>
            <person name="Pelin A."/>
            <person name="Henrissat B."/>
            <person name="Reynolds N."/>
            <person name="Benny G.L."/>
            <person name="Smith M.E."/>
            <person name="James T.Y."/>
            <person name="Grigoriev I.V."/>
        </authorList>
    </citation>
    <scope>NUCLEOTIDE SEQUENCE</scope>
    <source>
        <strain evidence="5">CSF55</strain>
    </source>
</reference>
<name>A0A075AP86_ROZAC</name>
<evidence type="ECO:0000256" key="2">
    <source>
        <dbReference type="SAM" id="MobiDB-lite"/>
    </source>
</evidence>
<feature type="region of interest" description="Disordered" evidence="2">
    <location>
        <begin position="129"/>
        <end position="150"/>
    </location>
</feature>
<keyword evidence="6" id="KW-1185">Reference proteome</keyword>
<dbReference type="Proteomes" id="UP000030755">
    <property type="component" value="Unassembled WGS sequence"/>
</dbReference>
<reference evidence="7" key="2">
    <citation type="journal article" date="2018" name="Nat. Microbiol.">
        <title>Leveraging single-cell genomics to expand the fungal tree of life.</title>
        <authorList>
            <person name="Ahrendt S.R."/>
            <person name="Quandt C.A."/>
            <person name="Ciobanu D."/>
            <person name="Clum A."/>
            <person name="Salamov A."/>
            <person name="Andreopoulos B."/>
            <person name="Cheng J.F."/>
            <person name="Woyke T."/>
            <person name="Pelin A."/>
            <person name="Henrissat B."/>
            <person name="Reynolds N.K."/>
            <person name="Benny G.L."/>
            <person name="Smith M.E."/>
            <person name="James T.Y."/>
            <person name="Grigoriev I.V."/>
        </authorList>
    </citation>
    <scope>NUCLEOTIDE SEQUENCE [LARGE SCALE GENOMIC DNA]</scope>
    <source>
        <strain evidence="7">CSF55</strain>
    </source>
</reference>
<evidence type="ECO:0000256" key="1">
    <source>
        <dbReference type="SAM" id="Coils"/>
    </source>
</evidence>
<keyword evidence="3" id="KW-1133">Transmembrane helix</keyword>
<proteinExistence type="predicted"/>
<protein>
    <submittedName>
        <fullName evidence="4">Uncharacterized protein</fullName>
    </submittedName>
</protein>
<dbReference type="EMBL" id="KE561209">
    <property type="protein sequence ID" value="EPZ31798.1"/>
    <property type="molecule type" value="Genomic_DNA"/>
</dbReference>
<sequence length="150" mass="16813">MPVIMNYWIYILSFIAIPRLWSQPIAPQLVLAGLGSAGAGFTGGLLIKKGYSESKASKEHFTRILNQYQQEIEKEKTKVERLTKDLENKKVEVKAMIKKILQESPDQNQALAVIGKYLKENAAANAALKAKNQNHLQSESPTNNMNMINK</sequence>
<feature type="coiled-coil region" evidence="1">
    <location>
        <begin position="58"/>
        <end position="103"/>
    </location>
</feature>
<dbReference type="AlphaFoldDB" id="A0A075AP86"/>
<keyword evidence="1" id="KW-0175">Coiled coil</keyword>
<evidence type="ECO:0000256" key="3">
    <source>
        <dbReference type="SAM" id="Phobius"/>
    </source>
</evidence>
<reference evidence="4 6" key="1">
    <citation type="journal article" date="2013" name="Curr. Biol.">
        <title>Shared signatures of parasitism and phylogenomics unite Cryptomycota and microsporidia.</title>
        <authorList>
            <person name="James T.Y."/>
            <person name="Pelin A."/>
            <person name="Bonen L."/>
            <person name="Ahrendt S."/>
            <person name="Sain D."/>
            <person name="Corradi N."/>
            <person name="Stajich J.E."/>
        </authorList>
    </citation>
    <scope>NUCLEOTIDE SEQUENCE [LARGE SCALE GENOMIC DNA]</scope>
    <source>
        <strain evidence="4">CSF55</strain>
        <strain evidence="4">CSF55</strain>
    </source>
</reference>
<keyword evidence="3" id="KW-0812">Transmembrane</keyword>
<evidence type="ECO:0000313" key="4">
    <source>
        <dbReference type="EMBL" id="EPZ31798.1"/>
    </source>
</evidence>